<protein>
    <submittedName>
        <fullName evidence="1">Uncharacterized protein</fullName>
    </submittedName>
</protein>
<sequence length="150" mass="17659">MNPRSRKYAAAKKIYDNLVSGKTPIDFHNEQKEKTVREFETGATRDNDDSKLDYEGFFSPLVFARYGQYMHGHRKQSDGVIRDSDNWQKGIPLTAYMKSMWRHLVEFWTEHRYHHELSDALAEDNREEILCAIIFNASGYLHELIKENNS</sequence>
<dbReference type="AlphaFoldDB" id="A0A0F8W458"/>
<name>A0A0F8W458_9ZZZZ</name>
<evidence type="ECO:0000313" key="1">
    <source>
        <dbReference type="EMBL" id="KKK51348.1"/>
    </source>
</evidence>
<proteinExistence type="predicted"/>
<dbReference type="EMBL" id="LAZR01067552">
    <property type="protein sequence ID" value="KKK51348.1"/>
    <property type="molecule type" value="Genomic_DNA"/>
</dbReference>
<organism evidence="1">
    <name type="scientific">marine sediment metagenome</name>
    <dbReference type="NCBI Taxonomy" id="412755"/>
    <lineage>
        <taxon>unclassified sequences</taxon>
        <taxon>metagenomes</taxon>
        <taxon>ecological metagenomes</taxon>
    </lineage>
</organism>
<gene>
    <name evidence="1" type="ORF">LCGC14_3115850</name>
</gene>
<accession>A0A0F8W458</accession>
<reference evidence="1" key="1">
    <citation type="journal article" date="2015" name="Nature">
        <title>Complex archaea that bridge the gap between prokaryotes and eukaryotes.</title>
        <authorList>
            <person name="Spang A."/>
            <person name="Saw J.H."/>
            <person name="Jorgensen S.L."/>
            <person name="Zaremba-Niedzwiedzka K."/>
            <person name="Martijn J."/>
            <person name="Lind A.E."/>
            <person name="van Eijk R."/>
            <person name="Schleper C."/>
            <person name="Guy L."/>
            <person name="Ettema T.J."/>
        </authorList>
    </citation>
    <scope>NUCLEOTIDE SEQUENCE</scope>
</reference>
<comment type="caution">
    <text evidence="1">The sequence shown here is derived from an EMBL/GenBank/DDBJ whole genome shotgun (WGS) entry which is preliminary data.</text>
</comment>